<dbReference type="Pfam" id="PF04371">
    <property type="entry name" value="PAD_porph"/>
    <property type="match status" value="1"/>
</dbReference>
<reference evidence="2 4" key="1">
    <citation type="submission" date="2014-08" db="EMBL/GenBank/DDBJ databases">
        <title>Porphyromonas crevioricanis strain:COT-253_OH1447 Genome sequencing.</title>
        <authorList>
            <person name="Wallis C."/>
            <person name="Deusch O."/>
            <person name="O'Flynn C."/>
            <person name="Davis I."/>
            <person name="Jospin G."/>
            <person name="Darling A.E."/>
            <person name="Coil D.A."/>
            <person name="Alexiev A."/>
            <person name="Horsfall A."/>
            <person name="Kirkwood N."/>
            <person name="Harris S."/>
            <person name="Eisen J.A."/>
        </authorList>
    </citation>
    <scope>NUCLEOTIDE SEQUENCE [LARGE SCALE GENOMIC DNA]</scope>
    <source>
        <strain evidence="4">COT-253 OH1447</strain>
        <strain evidence="2">COT-253_OH1447</strain>
    </source>
</reference>
<proteinExistence type="predicted"/>
<keyword evidence="5" id="KW-1185">Reference proteome</keyword>
<protein>
    <submittedName>
        <fullName evidence="3">Agmatine deiminase</fullName>
        <ecNumber evidence="3">3.5.3.12</ecNumber>
    </submittedName>
</protein>
<name>A0A2X4SEH2_9PORP</name>
<reference evidence="3 5" key="2">
    <citation type="submission" date="2018-06" db="EMBL/GenBank/DDBJ databases">
        <authorList>
            <consortium name="Pathogen Informatics"/>
            <person name="Doyle S."/>
        </authorList>
    </citation>
    <scope>NUCLEOTIDE SEQUENCE [LARGE SCALE GENOMIC DNA]</scope>
    <source>
        <strain evidence="3 5">NCTC12858</strain>
    </source>
</reference>
<dbReference type="AlphaFoldDB" id="A0A2X4SEH2"/>
<evidence type="ECO:0000256" key="1">
    <source>
        <dbReference type="ARBA" id="ARBA00022801"/>
    </source>
</evidence>
<keyword evidence="1 3" id="KW-0378">Hydrolase</keyword>
<dbReference type="Proteomes" id="UP000030136">
    <property type="component" value="Unassembled WGS sequence"/>
</dbReference>
<evidence type="ECO:0000313" key="2">
    <source>
        <dbReference type="EMBL" id="KGN96977.1"/>
    </source>
</evidence>
<evidence type="ECO:0000313" key="4">
    <source>
        <dbReference type="Proteomes" id="UP000030136"/>
    </source>
</evidence>
<dbReference type="GO" id="GO:0047632">
    <property type="term" value="F:agmatine deiminase activity"/>
    <property type="evidence" value="ECO:0007669"/>
    <property type="project" value="UniProtKB-EC"/>
</dbReference>
<dbReference type="EMBL" id="JQJC01000001">
    <property type="protein sequence ID" value="KGN96977.1"/>
    <property type="molecule type" value="Genomic_DNA"/>
</dbReference>
<evidence type="ECO:0000313" key="3">
    <source>
        <dbReference type="EMBL" id="SQH72442.1"/>
    </source>
</evidence>
<dbReference type="RefSeq" id="WP_023939244.1">
    <property type="nucleotide sequence ID" value="NZ_JQJC01000001.1"/>
</dbReference>
<accession>A0A2X4SEH2</accession>
<dbReference type="Gene3D" id="3.75.10.10">
    <property type="entry name" value="L-arginine/glycine Amidinotransferase, Chain A"/>
    <property type="match status" value="1"/>
</dbReference>
<gene>
    <name evidence="3" type="primary">aguA</name>
    <name evidence="2" type="ORF">HQ38_00230</name>
    <name evidence="3" type="ORF">NCTC12858_00260</name>
</gene>
<dbReference type="EC" id="3.5.3.12" evidence="3"/>
<dbReference type="InterPro" id="IPR007466">
    <property type="entry name" value="Peptidyl-Arg-deiminase_porph"/>
</dbReference>
<evidence type="ECO:0000313" key="5">
    <source>
        <dbReference type="Proteomes" id="UP000249300"/>
    </source>
</evidence>
<dbReference type="Proteomes" id="UP000249300">
    <property type="component" value="Chromosome 1"/>
</dbReference>
<dbReference type="GO" id="GO:0009446">
    <property type="term" value="P:putrescine biosynthetic process"/>
    <property type="evidence" value="ECO:0007669"/>
    <property type="project" value="InterPro"/>
</dbReference>
<dbReference type="EMBL" id="LS483447">
    <property type="protein sequence ID" value="SQH72442.1"/>
    <property type="molecule type" value="Genomic_DNA"/>
</dbReference>
<dbReference type="PANTHER" id="PTHR31377:SF0">
    <property type="entry name" value="AGMATINE DEIMINASE-RELATED"/>
    <property type="match status" value="1"/>
</dbReference>
<sequence length="359" mass="40430">MKVYSYSQRIVSTLLPEWSNQDAVLLSWPHEESDWKYMLEEVRSCFEKLALAILSRERLLLVCPNVEELPPSLTPYLGKGLCVVEMPTNDTWARDFGPLSLSDERGRMSLVDFGFNAWGMKFAACHDNMICRRLASIPFLWEDNVSMSTKLNFFLEGGAIETDGRRHILTTASCLFEPNRNPQMRAEEIAAEVAKSLGAEKLFVLEYGALEGDDTDGHIDTLARFCDEKTIAYVAPPDEADSHYADLSKMQEELSGLLPYGYRLIPLPMAEPIYDRGGCRLPATYANFLIMNDAVLYPTYASERDREAEATLRLCFPGKELIGVDCRALIRQHGSLHCVTMQFPVGLLRQDLPAVVKAL</sequence>
<dbReference type="KEGG" id="pcre:NCTC12858_00260"/>
<organism evidence="3 5">
    <name type="scientific">Porphyromonas crevioricanis</name>
    <dbReference type="NCBI Taxonomy" id="393921"/>
    <lineage>
        <taxon>Bacteria</taxon>
        <taxon>Pseudomonadati</taxon>
        <taxon>Bacteroidota</taxon>
        <taxon>Bacteroidia</taxon>
        <taxon>Bacteroidales</taxon>
        <taxon>Porphyromonadaceae</taxon>
        <taxon>Porphyromonas</taxon>
    </lineage>
</organism>
<dbReference type="PANTHER" id="PTHR31377">
    <property type="entry name" value="AGMATINE DEIMINASE-RELATED"/>
    <property type="match status" value="1"/>
</dbReference>
<dbReference type="GO" id="GO:0004668">
    <property type="term" value="F:protein-arginine deiminase activity"/>
    <property type="evidence" value="ECO:0007669"/>
    <property type="project" value="InterPro"/>
</dbReference>
<dbReference type="SUPFAM" id="SSF55909">
    <property type="entry name" value="Pentein"/>
    <property type="match status" value="1"/>
</dbReference>